<gene>
    <name evidence="2" type="ORF">SAY87_000866</name>
</gene>
<feature type="region of interest" description="Disordered" evidence="1">
    <location>
        <begin position="35"/>
        <end position="57"/>
    </location>
</feature>
<dbReference type="AlphaFoldDB" id="A0AAN7GCB6"/>
<sequence>MKLRGGGGGFLAPCNYYTLLSQLSPSFCSYATLGSSVSDSASPTVGPPQARGTERDGRNGCFSFLELSRLGLELGKSSGDRIR</sequence>
<reference evidence="2 3" key="1">
    <citation type="journal article" date="2023" name="Hortic Res">
        <title>Pangenome of water caltrop reveals structural variations and asymmetric subgenome divergence after allopolyploidization.</title>
        <authorList>
            <person name="Zhang X."/>
            <person name="Chen Y."/>
            <person name="Wang L."/>
            <person name="Yuan Y."/>
            <person name="Fang M."/>
            <person name="Shi L."/>
            <person name="Lu R."/>
            <person name="Comes H.P."/>
            <person name="Ma Y."/>
            <person name="Chen Y."/>
            <person name="Huang G."/>
            <person name="Zhou Y."/>
            <person name="Zheng Z."/>
            <person name="Qiu Y."/>
        </authorList>
    </citation>
    <scope>NUCLEOTIDE SEQUENCE [LARGE SCALE GENOMIC DNA]</scope>
    <source>
        <tissue evidence="2">Roots</tissue>
    </source>
</reference>
<dbReference type="EMBL" id="JAXIOK010000023">
    <property type="protein sequence ID" value="KAK4742865.1"/>
    <property type="molecule type" value="Genomic_DNA"/>
</dbReference>
<proteinExistence type="predicted"/>
<comment type="caution">
    <text evidence="2">The sequence shown here is derived from an EMBL/GenBank/DDBJ whole genome shotgun (WGS) entry which is preliminary data.</text>
</comment>
<evidence type="ECO:0000313" key="3">
    <source>
        <dbReference type="Proteomes" id="UP001345219"/>
    </source>
</evidence>
<accession>A0AAN7GCB6</accession>
<evidence type="ECO:0000313" key="2">
    <source>
        <dbReference type="EMBL" id="KAK4742865.1"/>
    </source>
</evidence>
<organism evidence="2 3">
    <name type="scientific">Trapa incisa</name>
    <dbReference type="NCBI Taxonomy" id="236973"/>
    <lineage>
        <taxon>Eukaryota</taxon>
        <taxon>Viridiplantae</taxon>
        <taxon>Streptophyta</taxon>
        <taxon>Embryophyta</taxon>
        <taxon>Tracheophyta</taxon>
        <taxon>Spermatophyta</taxon>
        <taxon>Magnoliopsida</taxon>
        <taxon>eudicotyledons</taxon>
        <taxon>Gunneridae</taxon>
        <taxon>Pentapetalae</taxon>
        <taxon>rosids</taxon>
        <taxon>malvids</taxon>
        <taxon>Myrtales</taxon>
        <taxon>Lythraceae</taxon>
        <taxon>Trapa</taxon>
    </lineage>
</organism>
<keyword evidence="3" id="KW-1185">Reference proteome</keyword>
<protein>
    <submittedName>
        <fullName evidence="2">Uncharacterized protein</fullName>
    </submittedName>
</protein>
<name>A0AAN7GCB6_9MYRT</name>
<evidence type="ECO:0000256" key="1">
    <source>
        <dbReference type="SAM" id="MobiDB-lite"/>
    </source>
</evidence>
<dbReference type="Proteomes" id="UP001345219">
    <property type="component" value="Chromosome 1"/>
</dbReference>